<keyword evidence="1" id="KW-0472">Membrane</keyword>
<evidence type="ECO:0000313" key="4">
    <source>
        <dbReference type="Proteomes" id="UP000494040"/>
    </source>
</evidence>
<organism evidence="3 4">
    <name type="scientific">Cimex lectularius</name>
    <name type="common">Bed bug</name>
    <name type="synonym">Acanthia lectularia</name>
    <dbReference type="NCBI Taxonomy" id="79782"/>
    <lineage>
        <taxon>Eukaryota</taxon>
        <taxon>Metazoa</taxon>
        <taxon>Ecdysozoa</taxon>
        <taxon>Arthropoda</taxon>
        <taxon>Hexapoda</taxon>
        <taxon>Insecta</taxon>
        <taxon>Pterygota</taxon>
        <taxon>Neoptera</taxon>
        <taxon>Paraneoptera</taxon>
        <taxon>Hemiptera</taxon>
        <taxon>Heteroptera</taxon>
        <taxon>Panheteroptera</taxon>
        <taxon>Cimicomorpha</taxon>
        <taxon>Cimicidae</taxon>
        <taxon>Cimex</taxon>
    </lineage>
</organism>
<sequence length="255" mass="28679">MCSHHISRTTLVFFQLGVALCTASGQNYGSGVNSYAEFFCLSPQDCQNYLGAICYNQRCMCDIHGRIYPPCYIPHYGEECKTDADCNYRELNFICLKEMAGGTKKICMCRRGQIWDIVSKRCYDQDTPYINVGEKFDPTRDVIIPSVILMTLGATAWLCFKLFCNNCWRRRRRGHTVPRAIGDGQLPVVGPSQSTTWVASYRVFGPVNGVDSRAFTRCLLLPAGPPPYEEALKHKVVLSSYQPPPTTPPLDHAQL</sequence>
<feature type="chain" id="PRO_5035193816" description="EB domain-containing protein" evidence="2">
    <location>
        <begin position="26"/>
        <end position="255"/>
    </location>
</feature>
<protein>
    <recommendedName>
        <fullName evidence="5">EB domain-containing protein</fullName>
    </recommendedName>
</protein>
<reference evidence="3" key="1">
    <citation type="submission" date="2022-01" db="UniProtKB">
        <authorList>
            <consortium name="EnsemblMetazoa"/>
        </authorList>
    </citation>
    <scope>IDENTIFICATION</scope>
</reference>
<feature type="signal peptide" evidence="2">
    <location>
        <begin position="1"/>
        <end position="25"/>
    </location>
</feature>
<dbReference type="EnsemblMetazoa" id="XM_024228341.1">
    <property type="protein sequence ID" value="XP_024084109.1"/>
    <property type="gene ID" value="LOC106672643"/>
</dbReference>
<name>A0A8I6SKP9_CIMLE</name>
<evidence type="ECO:0000256" key="2">
    <source>
        <dbReference type="SAM" id="SignalP"/>
    </source>
</evidence>
<dbReference type="OrthoDB" id="8181009at2759"/>
<keyword evidence="1" id="KW-0812">Transmembrane</keyword>
<feature type="transmembrane region" description="Helical" evidence="1">
    <location>
        <begin position="142"/>
        <end position="163"/>
    </location>
</feature>
<dbReference type="AlphaFoldDB" id="A0A8I6SKP9"/>
<evidence type="ECO:0008006" key="5">
    <source>
        <dbReference type="Google" id="ProtNLM"/>
    </source>
</evidence>
<proteinExistence type="predicted"/>
<evidence type="ECO:0000313" key="3">
    <source>
        <dbReference type="EnsemblMetazoa" id="XP_024084109.1"/>
    </source>
</evidence>
<evidence type="ECO:0000256" key="1">
    <source>
        <dbReference type="SAM" id="Phobius"/>
    </source>
</evidence>
<keyword evidence="1" id="KW-1133">Transmembrane helix</keyword>
<keyword evidence="4" id="KW-1185">Reference proteome</keyword>
<keyword evidence="2" id="KW-0732">Signal</keyword>
<dbReference type="GeneID" id="106672643"/>
<accession>A0A8I6SKP9</accession>
<dbReference type="RefSeq" id="XP_024084109.1">
    <property type="nucleotide sequence ID" value="XM_024228341.1"/>
</dbReference>
<dbReference type="Proteomes" id="UP000494040">
    <property type="component" value="Unassembled WGS sequence"/>
</dbReference>